<dbReference type="SUPFAM" id="SSF52172">
    <property type="entry name" value="CheY-like"/>
    <property type="match status" value="1"/>
</dbReference>
<sequence>MRILVVEDNDRIADFLVRALKSEGHTCVRTDDGRDGLELGKHADFDMILLDLMLPGLSGLDICQELRMRGMLTPIIMLTAMDDIEDVVTGLKMGADDYITKPFIIDELLARIEAVGRRGAVPAPDDASLSVGEVVMDRKSMQVTVAGERIVLTAKELAVLELLMAHPNQLFSRERILSNVWGMDMDPLTNVVDVYVGKLRRKIRQGDGSPFIETVRGMGYRINTD</sequence>
<dbReference type="Pfam" id="PF00072">
    <property type="entry name" value="Response_reg"/>
    <property type="match status" value="1"/>
</dbReference>
<dbReference type="SUPFAM" id="SSF46894">
    <property type="entry name" value="C-terminal effector domain of the bipartite response regulators"/>
    <property type="match status" value="1"/>
</dbReference>
<dbReference type="EMBL" id="VHSG01000024">
    <property type="protein sequence ID" value="TQV70539.1"/>
    <property type="molecule type" value="Genomic_DNA"/>
</dbReference>
<dbReference type="GO" id="GO:0000976">
    <property type="term" value="F:transcription cis-regulatory region binding"/>
    <property type="evidence" value="ECO:0007669"/>
    <property type="project" value="TreeGrafter"/>
</dbReference>
<feature type="DNA-binding region" description="OmpR/PhoB-type" evidence="7">
    <location>
        <begin position="126"/>
        <end position="224"/>
    </location>
</feature>
<keyword evidence="11" id="KW-1185">Reference proteome</keyword>
<dbReference type="SMART" id="SM00448">
    <property type="entry name" value="REC"/>
    <property type="match status" value="1"/>
</dbReference>
<keyword evidence="2" id="KW-0902">Two-component regulatory system</keyword>
<keyword evidence="1 6" id="KW-0597">Phosphoprotein</keyword>
<dbReference type="PANTHER" id="PTHR48111">
    <property type="entry name" value="REGULATOR OF RPOS"/>
    <property type="match status" value="1"/>
</dbReference>
<dbReference type="Pfam" id="PF00486">
    <property type="entry name" value="Trans_reg_C"/>
    <property type="match status" value="1"/>
</dbReference>
<dbReference type="InterPro" id="IPR011006">
    <property type="entry name" value="CheY-like_superfamily"/>
</dbReference>
<dbReference type="SMART" id="SM00862">
    <property type="entry name" value="Trans_reg_C"/>
    <property type="match status" value="1"/>
</dbReference>
<evidence type="ECO:0000259" key="8">
    <source>
        <dbReference type="PROSITE" id="PS50110"/>
    </source>
</evidence>
<organism evidence="10 11">
    <name type="scientific">Exilibacterium tricleocarpae</name>
    <dbReference type="NCBI Taxonomy" id="2591008"/>
    <lineage>
        <taxon>Bacteria</taxon>
        <taxon>Pseudomonadati</taxon>
        <taxon>Pseudomonadota</taxon>
        <taxon>Gammaproteobacteria</taxon>
        <taxon>Cellvibrionales</taxon>
        <taxon>Cellvibrionaceae</taxon>
        <taxon>Exilibacterium</taxon>
    </lineage>
</organism>
<dbReference type="AlphaFoldDB" id="A0A545T036"/>
<dbReference type="GO" id="GO:0000156">
    <property type="term" value="F:phosphorelay response regulator activity"/>
    <property type="evidence" value="ECO:0007669"/>
    <property type="project" value="TreeGrafter"/>
</dbReference>
<dbReference type="PROSITE" id="PS51755">
    <property type="entry name" value="OMPR_PHOB"/>
    <property type="match status" value="1"/>
</dbReference>
<dbReference type="InterPro" id="IPR001789">
    <property type="entry name" value="Sig_transdc_resp-reg_receiver"/>
</dbReference>
<evidence type="ECO:0000256" key="7">
    <source>
        <dbReference type="PROSITE-ProRule" id="PRU01091"/>
    </source>
</evidence>
<evidence type="ECO:0000256" key="4">
    <source>
        <dbReference type="ARBA" id="ARBA00023125"/>
    </source>
</evidence>
<accession>A0A545T036</accession>
<dbReference type="PROSITE" id="PS50110">
    <property type="entry name" value="RESPONSE_REGULATORY"/>
    <property type="match status" value="1"/>
</dbReference>
<evidence type="ECO:0000256" key="6">
    <source>
        <dbReference type="PROSITE-ProRule" id="PRU00169"/>
    </source>
</evidence>
<dbReference type="CDD" id="cd00383">
    <property type="entry name" value="trans_reg_C"/>
    <property type="match status" value="1"/>
</dbReference>
<dbReference type="Gene3D" id="6.10.250.690">
    <property type="match status" value="1"/>
</dbReference>
<dbReference type="RefSeq" id="WP_142928949.1">
    <property type="nucleotide sequence ID" value="NZ_ML660102.1"/>
</dbReference>
<evidence type="ECO:0000256" key="5">
    <source>
        <dbReference type="ARBA" id="ARBA00023163"/>
    </source>
</evidence>
<keyword evidence="3" id="KW-0805">Transcription regulation</keyword>
<feature type="domain" description="OmpR/PhoB-type" evidence="9">
    <location>
        <begin position="126"/>
        <end position="224"/>
    </location>
</feature>
<evidence type="ECO:0000256" key="1">
    <source>
        <dbReference type="ARBA" id="ARBA00022553"/>
    </source>
</evidence>
<dbReference type="Gene3D" id="3.40.50.2300">
    <property type="match status" value="1"/>
</dbReference>
<dbReference type="Proteomes" id="UP000319732">
    <property type="component" value="Unassembled WGS sequence"/>
</dbReference>
<dbReference type="GO" id="GO:0032993">
    <property type="term" value="C:protein-DNA complex"/>
    <property type="evidence" value="ECO:0007669"/>
    <property type="project" value="TreeGrafter"/>
</dbReference>
<evidence type="ECO:0000259" key="9">
    <source>
        <dbReference type="PROSITE" id="PS51755"/>
    </source>
</evidence>
<dbReference type="FunFam" id="1.10.10.10:FF:000005">
    <property type="entry name" value="Two-component system response regulator"/>
    <property type="match status" value="1"/>
</dbReference>
<name>A0A545T036_9GAMM</name>
<dbReference type="Gene3D" id="1.10.10.10">
    <property type="entry name" value="Winged helix-like DNA-binding domain superfamily/Winged helix DNA-binding domain"/>
    <property type="match status" value="1"/>
</dbReference>
<dbReference type="GO" id="GO:0005829">
    <property type="term" value="C:cytosol"/>
    <property type="evidence" value="ECO:0007669"/>
    <property type="project" value="TreeGrafter"/>
</dbReference>
<dbReference type="InterPro" id="IPR001867">
    <property type="entry name" value="OmpR/PhoB-type_DNA-bd"/>
</dbReference>
<keyword evidence="5" id="KW-0804">Transcription</keyword>
<proteinExistence type="predicted"/>
<dbReference type="InterPro" id="IPR036388">
    <property type="entry name" value="WH-like_DNA-bd_sf"/>
</dbReference>
<gene>
    <name evidence="10" type="ORF">FKG94_21185</name>
</gene>
<dbReference type="PANTHER" id="PTHR48111:SF1">
    <property type="entry name" value="TWO-COMPONENT RESPONSE REGULATOR ORR33"/>
    <property type="match status" value="1"/>
</dbReference>
<dbReference type="InterPro" id="IPR039420">
    <property type="entry name" value="WalR-like"/>
</dbReference>
<evidence type="ECO:0000256" key="3">
    <source>
        <dbReference type="ARBA" id="ARBA00023015"/>
    </source>
</evidence>
<dbReference type="GO" id="GO:0006355">
    <property type="term" value="P:regulation of DNA-templated transcription"/>
    <property type="evidence" value="ECO:0007669"/>
    <property type="project" value="InterPro"/>
</dbReference>
<comment type="caution">
    <text evidence="10">The sequence shown here is derived from an EMBL/GenBank/DDBJ whole genome shotgun (WGS) entry which is preliminary data.</text>
</comment>
<feature type="modified residue" description="4-aspartylphosphate" evidence="6">
    <location>
        <position position="51"/>
    </location>
</feature>
<keyword evidence="4 7" id="KW-0238">DNA-binding</keyword>
<dbReference type="OrthoDB" id="9802426at2"/>
<evidence type="ECO:0000313" key="10">
    <source>
        <dbReference type="EMBL" id="TQV70539.1"/>
    </source>
</evidence>
<dbReference type="FunFam" id="3.40.50.2300:FF:000001">
    <property type="entry name" value="DNA-binding response regulator PhoB"/>
    <property type="match status" value="1"/>
</dbReference>
<evidence type="ECO:0000313" key="11">
    <source>
        <dbReference type="Proteomes" id="UP000319732"/>
    </source>
</evidence>
<dbReference type="InterPro" id="IPR016032">
    <property type="entry name" value="Sig_transdc_resp-reg_C-effctor"/>
</dbReference>
<evidence type="ECO:0000256" key="2">
    <source>
        <dbReference type="ARBA" id="ARBA00023012"/>
    </source>
</evidence>
<feature type="domain" description="Response regulatory" evidence="8">
    <location>
        <begin position="2"/>
        <end position="116"/>
    </location>
</feature>
<reference evidence="10 11" key="1">
    <citation type="submission" date="2019-06" db="EMBL/GenBank/DDBJ databases">
        <title>Whole genome sequence for Cellvibrionaceae sp. R142.</title>
        <authorList>
            <person name="Wang G."/>
        </authorList>
    </citation>
    <scope>NUCLEOTIDE SEQUENCE [LARGE SCALE GENOMIC DNA]</scope>
    <source>
        <strain evidence="10 11">R142</strain>
    </source>
</reference>
<protein>
    <submittedName>
        <fullName evidence="10">Response regulator transcription factor</fullName>
    </submittedName>
</protein>